<keyword evidence="5" id="KW-0963">Cytoplasm</keyword>
<dbReference type="FunFam" id="3.30.420.40:FF:000102">
    <property type="entry name" value="Putative glycerol kinase 5"/>
    <property type="match status" value="1"/>
</dbReference>
<protein>
    <recommendedName>
        <fullName evidence="13">Glycerol kinase 5</fullName>
        <ecNumber evidence="4">2.7.1.30</ecNumber>
    </recommendedName>
    <alternativeName>
        <fullName evidence="11">ATP:glycerol 3-phosphotransferase 5</fullName>
    </alternativeName>
</protein>
<evidence type="ECO:0000259" key="15">
    <source>
        <dbReference type="Pfam" id="PF02782"/>
    </source>
</evidence>
<evidence type="ECO:0000256" key="2">
    <source>
        <dbReference type="ARBA" id="ARBA00005190"/>
    </source>
</evidence>
<dbReference type="InterPro" id="IPR018484">
    <property type="entry name" value="FGGY_N"/>
</dbReference>
<proteinExistence type="evidence at transcript level"/>
<evidence type="ECO:0000259" key="14">
    <source>
        <dbReference type="Pfam" id="PF00370"/>
    </source>
</evidence>
<keyword evidence="7" id="KW-0547">Nucleotide-binding</keyword>
<dbReference type="GO" id="GO:0005739">
    <property type="term" value="C:mitochondrion"/>
    <property type="evidence" value="ECO:0007669"/>
    <property type="project" value="TreeGrafter"/>
</dbReference>
<keyword evidence="6" id="KW-0808">Transferase</keyword>
<name>A0A6A7FPS1_9CRUS</name>
<dbReference type="InterPro" id="IPR037444">
    <property type="entry name" value="GK5"/>
</dbReference>
<dbReference type="FunFam" id="3.30.420.40:FF:000104">
    <property type="entry name" value="putative glycerol kinase 5"/>
    <property type="match status" value="1"/>
</dbReference>
<evidence type="ECO:0000313" key="16">
    <source>
        <dbReference type="EMBL" id="LAC20045.1"/>
    </source>
</evidence>
<feature type="domain" description="Carbohydrate kinase FGGY N-terminal" evidence="14">
    <location>
        <begin position="79"/>
        <end position="339"/>
    </location>
</feature>
<evidence type="ECO:0000256" key="7">
    <source>
        <dbReference type="ARBA" id="ARBA00022741"/>
    </source>
</evidence>
<evidence type="ECO:0000256" key="3">
    <source>
        <dbReference type="ARBA" id="ARBA00009156"/>
    </source>
</evidence>
<dbReference type="InterPro" id="IPR043129">
    <property type="entry name" value="ATPase_NBD"/>
</dbReference>
<dbReference type="CDD" id="cd07793">
    <property type="entry name" value="ASKHA_NBD_FGGY_GK5-like"/>
    <property type="match status" value="1"/>
</dbReference>
<dbReference type="GO" id="GO:0004370">
    <property type="term" value="F:glycerol kinase activity"/>
    <property type="evidence" value="ECO:0007669"/>
    <property type="project" value="UniProtKB-EC"/>
</dbReference>
<evidence type="ECO:0000256" key="9">
    <source>
        <dbReference type="ARBA" id="ARBA00022798"/>
    </source>
</evidence>
<sequence>MVVEMVKLQQQEQFSTNEANSVSAKVIRTSAQHRSNSNHSPGRWGHYFAGKYFNSETIVKNGQQSTNRTQSTSNVEKKYIASLDLGTTTVRCFIFNKRGRICARAEEKVELLHPKRGYVEMDPEQVWSMCKNVIQTAVTSVGVQSVISLGVCTQRCTFLTWDAETGQPLHNLITWQDIRADQLVNDWNNCWTMKAVRWVSAVLHFFTRSKRYKASSVVKYMNAQVVLRLKWVLDNTPLVQQKLQEGRVKFGTLDTWILYKLTNGKVHATDPSNASGTALYDPFLMVWSGFVMALVGLPRDILPEMRTSAGDWGTCAESLLGQPLPITAVVSDQGASLIGGGGYTRGHIKLTLGTGGFLNLNTGRSPHSSVKGIYPVVGWQEPNGVVTYMAEGSANDIGTIIEWGKRIGLYSCVSETADLASSVADSGGVYFVPAFQGLQAPINDSRAGCGFLGISPRTSRAHLVRALLDSLAFIIYQMYETLLQEAGHLMFDSGSKILADGGVSSNRVLLQHVATLCNSSVTRYTTTDLSALGAAVLAAVGAGVFATVSDFEGDLEVECVFEPQELLRPELLRQYNTWRKVVQRFKHWEQRKPLLEEP</sequence>
<comment type="similarity">
    <text evidence="3">Belongs to the FGGY kinase family.</text>
</comment>
<evidence type="ECO:0000256" key="8">
    <source>
        <dbReference type="ARBA" id="ARBA00022777"/>
    </source>
</evidence>
<dbReference type="EMBL" id="IACT01000653">
    <property type="protein sequence ID" value="LAC20045.1"/>
    <property type="molecule type" value="mRNA"/>
</dbReference>
<feature type="domain" description="Carbohydrate kinase FGGY C-terminal" evidence="15">
    <location>
        <begin position="350"/>
        <end position="541"/>
    </location>
</feature>
<dbReference type="GO" id="GO:0046167">
    <property type="term" value="P:glycerol-3-phosphate biosynthetic process"/>
    <property type="evidence" value="ECO:0007669"/>
    <property type="project" value="TreeGrafter"/>
</dbReference>
<dbReference type="GO" id="GO:0005524">
    <property type="term" value="F:ATP binding"/>
    <property type="evidence" value="ECO:0007669"/>
    <property type="project" value="UniProtKB-KW"/>
</dbReference>
<evidence type="ECO:0000256" key="11">
    <source>
        <dbReference type="ARBA" id="ARBA00033026"/>
    </source>
</evidence>
<dbReference type="EC" id="2.7.1.30" evidence="4"/>
<dbReference type="SUPFAM" id="SSF53067">
    <property type="entry name" value="Actin-like ATPase domain"/>
    <property type="match status" value="2"/>
</dbReference>
<evidence type="ECO:0000256" key="12">
    <source>
        <dbReference type="ARBA" id="ARBA00045165"/>
    </source>
</evidence>
<evidence type="ECO:0000256" key="13">
    <source>
        <dbReference type="ARBA" id="ARBA00047192"/>
    </source>
</evidence>
<dbReference type="InterPro" id="IPR018485">
    <property type="entry name" value="FGGY_C"/>
</dbReference>
<dbReference type="Pfam" id="PF02782">
    <property type="entry name" value="FGGY_C"/>
    <property type="match status" value="1"/>
</dbReference>
<keyword evidence="8 16" id="KW-0418">Kinase</keyword>
<dbReference type="PANTHER" id="PTHR10196">
    <property type="entry name" value="SUGAR KINASE"/>
    <property type="match status" value="1"/>
</dbReference>
<comment type="function">
    <text evidence="12">Skin-specific kinase that plays a key role in glycerol metabolism, catalyzing its phosphorylation to produce sn-glycerol 3-phosphate. Involved in skin-specific regulation of sterol regulatory element-binding protein (SREBP) processing and lipid biosynthesis.</text>
</comment>
<evidence type="ECO:0000256" key="4">
    <source>
        <dbReference type="ARBA" id="ARBA00012099"/>
    </source>
</evidence>
<organism evidence="16">
    <name type="scientific">Hirondellea gigas</name>
    <dbReference type="NCBI Taxonomy" id="1518452"/>
    <lineage>
        <taxon>Eukaryota</taxon>
        <taxon>Metazoa</taxon>
        <taxon>Ecdysozoa</taxon>
        <taxon>Arthropoda</taxon>
        <taxon>Crustacea</taxon>
        <taxon>Multicrustacea</taxon>
        <taxon>Malacostraca</taxon>
        <taxon>Eumalacostraca</taxon>
        <taxon>Peracarida</taxon>
        <taxon>Amphipoda</taxon>
        <taxon>Amphilochidea</taxon>
        <taxon>Lysianassida</taxon>
        <taxon>Lysianassidira</taxon>
        <taxon>Lysianassoidea</taxon>
        <taxon>Lysianassidae</taxon>
        <taxon>Hirondellea</taxon>
    </lineage>
</organism>
<dbReference type="GO" id="GO:0006071">
    <property type="term" value="P:glycerol metabolic process"/>
    <property type="evidence" value="ECO:0007669"/>
    <property type="project" value="UniProtKB-KW"/>
</dbReference>
<evidence type="ECO:0000256" key="1">
    <source>
        <dbReference type="ARBA" id="ARBA00004496"/>
    </source>
</evidence>
<dbReference type="Gene3D" id="3.30.420.40">
    <property type="match status" value="2"/>
</dbReference>
<dbReference type="GO" id="GO:0006641">
    <property type="term" value="P:triglyceride metabolic process"/>
    <property type="evidence" value="ECO:0007669"/>
    <property type="project" value="TreeGrafter"/>
</dbReference>
<evidence type="ECO:0000256" key="6">
    <source>
        <dbReference type="ARBA" id="ARBA00022679"/>
    </source>
</evidence>
<comment type="subcellular location">
    <subcellularLocation>
        <location evidence="1">Cytoplasm</location>
    </subcellularLocation>
</comment>
<evidence type="ECO:0000256" key="10">
    <source>
        <dbReference type="ARBA" id="ARBA00022840"/>
    </source>
</evidence>
<dbReference type="PANTHER" id="PTHR10196:SF68">
    <property type="entry name" value="GLYCEROL KINASE 5-RELATED"/>
    <property type="match status" value="1"/>
</dbReference>
<keyword evidence="10" id="KW-0067">ATP-binding</keyword>
<dbReference type="Pfam" id="PF00370">
    <property type="entry name" value="FGGY_N"/>
    <property type="match status" value="1"/>
</dbReference>
<evidence type="ECO:0000256" key="5">
    <source>
        <dbReference type="ARBA" id="ARBA00022490"/>
    </source>
</evidence>
<keyword evidence="9" id="KW-0319">Glycerol metabolism</keyword>
<comment type="pathway">
    <text evidence="2">Polyol metabolism; glycerol degradation via glycerol kinase pathway; sn-glycerol 3-phosphate from glycerol: step 1/1.</text>
</comment>
<reference evidence="16" key="1">
    <citation type="submission" date="2017-11" db="EMBL/GenBank/DDBJ databases">
        <title>The sensing device of the deep-sea amphipod.</title>
        <authorList>
            <person name="Kobayashi H."/>
            <person name="Nagahama T."/>
            <person name="Arai W."/>
            <person name="Sasagawa Y."/>
            <person name="Umeda M."/>
            <person name="Hayashi T."/>
            <person name="Nikaido I."/>
            <person name="Watanabe H."/>
            <person name="Oguri K."/>
            <person name="Kitazato H."/>
            <person name="Fujioka K."/>
            <person name="Kido Y."/>
            <person name="Takami H."/>
        </authorList>
    </citation>
    <scope>NUCLEOTIDE SEQUENCE</scope>
    <source>
        <tissue evidence="16">Whole body</tissue>
    </source>
</reference>
<dbReference type="AlphaFoldDB" id="A0A6A7FPS1"/>
<accession>A0A6A7FPS1</accession>